<name>A0A6A4GYN6_9AGAR</name>
<protein>
    <submittedName>
        <fullName evidence="2">Uncharacterized protein</fullName>
    </submittedName>
</protein>
<sequence>MEDGADNGNNLLRAEWGRSRAWMHCTAEEVQLVWEEMWRTAAYYKWRSQWWIELKGQQVVEDAALSEGLGAYADRQSALQKGLLASCIGLWKHPLDGEHPETEEEKLSRAELGMVVGVEGVDEYLLEDEDEEDEEGEDMLGEDRDGIRTDMETEPGKDYYKAGDGNGDEPEDLGWA</sequence>
<evidence type="ECO:0000313" key="2">
    <source>
        <dbReference type="EMBL" id="KAE9390989.1"/>
    </source>
</evidence>
<feature type="compositionally biased region" description="Acidic residues" evidence="1">
    <location>
        <begin position="123"/>
        <end position="140"/>
    </location>
</feature>
<organism evidence="2 3">
    <name type="scientific">Gymnopus androsaceus JB14</name>
    <dbReference type="NCBI Taxonomy" id="1447944"/>
    <lineage>
        <taxon>Eukaryota</taxon>
        <taxon>Fungi</taxon>
        <taxon>Dikarya</taxon>
        <taxon>Basidiomycota</taxon>
        <taxon>Agaricomycotina</taxon>
        <taxon>Agaricomycetes</taxon>
        <taxon>Agaricomycetidae</taxon>
        <taxon>Agaricales</taxon>
        <taxon>Marasmiineae</taxon>
        <taxon>Omphalotaceae</taxon>
        <taxon>Gymnopus</taxon>
    </lineage>
</organism>
<dbReference type="OrthoDB" id="3263473at2759"/>
<evidence type="ECO:0000256" key="1">
    <source>
        <dbReference type="SAM" id="MobiDB-lite"/>
    </source>
</evidence>
<gene>
    <name evidence="2" type="ORF">BT96DRAFT_832654</name>
</gene>
<proteinExistence type="predicted"/>
<evidence type="ECO:0000313" key="3">
    <source>
        <dbReference type="Proteomes" id="UP000799118"/>
    </source>
</evidence>
<feature type="region of interest" description="Disordered" evidence="1">
    <location>
        <begin position="123"/>
        <end position="176"/>
    </location>
</feature>
<accession>A0A6A4GYN6</accession>
<dbReference type="EMBL" id="ML769639">
    <property type="protein sequence ID" value="KAE9390989.1"/>
    <property type="molecule type" value="Genomic_DNA"/>
</dbReference>
<keyword evidence="3" id="KW-1185">Reference proteome</keyword>
<reference evidence="2" key="1">
    <citation type="journal article" date="2019" name="Environ. Microbiol.">
        <title>Fungal ecological strategies reflected in gene transcription - a case study of two litter decomposers.</title>
        <authorList>
            <person name="Barbi F."/>
            <person name="Kohler A."/>
            <person name="Barry K."/>
            <person name="Baskaran P."/>
            <person name="Daum C."/>
            <person name="Fauchery L."/>
            <person name="Ihrmark K."/>
            <person name="Kuo A."/>
            <person name="LaButti K."/>
            <person name="Lipzen A."/>
            <person name="Morin E."/>
            <person name="Grigoriev I.V."/>
            <person name="Henrissat B."/>
            <person name="Lindahl B."/>
            <person name="Martin F."/>
        </authorList>
    </citation>
    <scope>NUCLEOTIDE SEQUENCE</scope>
    <source>
        <strain evidence="2">JB14</strain>
    </source>
</reference>
<dbReference type="Proteomes" id="UP000799118">
    <property type="component" value="Unassembled WGS sequence"/>
</dbReference>
<dbReference type="AlphaFoldDB" id="A0A6A4GYN6"/>
<feature type="compositionally biased region" description="Acidic residues" evidence="1">
    <location>
        <begin position="166"/>
        <end position="176"/>
    </location>
</feature>
<feature type="compositionally biased region" description="Basic and acidic residues" evidence="1">
    <location>
        <begin position="141"/>
        <end position="161"/>
    </location>
</feature>